<name>A0A2C9U4G6_MANES</name>
<sequence>MEGLGCWVWVREARGRAWAWAYPLNRFFSLIGYLTCLNRTELKTE</sequence>
<reference evidence="1" key="1">
    <citation type="submission" date="2016-02" db="EMBL/GenBank/DDBJ databases">
        <title>WGS assembly of Manihot esculenta.</title>
        <authorList>
            <person name="Bredeson J.V."/>
            <person name="Prochnik S.E."/>
            <person name="Lyons J.B."/>
            <person name="Schmutz J."/>
            <person name="Grimwood J."/>
            <person name="Vrebalov J."/>
            <person name="Bart R.S."/>
            <person name="Amuge T."/>
            <person name="Ferguson M.E."/>
            <person name="Green R."/>
            <person name="Putnam N."/>
            <person name="Stites J."/>
            <person name="Rounsley S."/>
            <person name="Rokhsar D.S."/>
        </authorList>
    </citation>
    <scope>NUCLEOTIDE SEQUENCE [LARGE SCALE GENOMIC DNA]</scope>
    <source>
        <tissue evidence="1">Leaf</tissue>
    </source>
</reference>
<dbReference type="AlphaFoldDB" id="A0A2C9U4G6"/>
<dbReference type="EMBL" id="CM004403">
    <property type="protein sequence ID" value="OAY24731.1"/>
    <property type="molecule type" value="Genomic_DNA"/>
</dbReference>
<proteinExistence type="predicted"/>
<evidence type="ECO:0000313" key="1">
    <source>
        <dbReference type="EMBL" id="OAY24731.1"/>
    </source>
</evidence>
<gene>
    <name evidence="1" type="ORF">MANES_17G039400</name>
</gene>
<protein>
    <submittedName>
        <fullName evidence="1">Uncharacterized protein</fullName>
    </submittedName>
</protein>
<accession>A0A2C9U4G6</accession>
<organism evidence="1">
    <name type="scientific">Manihot esculenta</name>
    <name type="common">Cassava</name>
    <name type="synonym">Jatropha manihot</name>
    <dbReference type="NCBI Taxonomy" id="3983"/>
    <lineage>
        <taxon>Eukaryota</taxon>
        <taxon>Viridiplantae</taxon>
        <taxon>Streptophyta</taxon>
        <taxon>Embryophyta</taxon>
        <taxon>Tracheophyta</taxon>
        <taxon>Spermatophyta</taxon>
        <taxon>Magnoliopsida</taxon>
        <taxon>eudicotyledons</taxon>
        <taxon>Gunneridae</taxon>
        <taxon>Pentapetalae</taxon>
        <taxon>rosids</taxon>
        <taxon>fabids</taxon>
        <taxon>Malpighiales</taxon>
        <taxon>Euphorbiaceae</taxon>
        <taxon>Crotonoideae</taxon>
        <taxon>Manihoteae</taxon>
        <taxon>Manihot</taxon>
    </lineage>
</organism>